<keyword evidence="7" id="KW-0732">Signal</keyword>
<dbReference type="GO" id="GO:0004563">
    <property type="term" value="F:beta-N-acetylhexosaminidase activity"/>
    <property type="evidence" value="ECO:0007669"/>
    <property type="project" value="UniProtKB-EC"/>
</dbReference>
<dbReference type="EMBL" id="JAJHUN010000009">
    <property type="protein sequence ID" value="KAJ4150629.1"/>
    <property type="molecule type" value="Genomic_DNA"/>
</dbReference>
<feature type="signal peptide" evidence="7">
    <location>
        <begin position="1"/>
        <end position="20"/>
    </location>
</feature>
<proteinExistence type="inferred from homology"/>
<dbReference type="RefSeq" id="XP_056052343.1">
    <property type="nucleotide sequence ID" value="XM_056200501.1"/>
</dbReference>
<evidence type="ECO:0000256" key="5">
    <source>
        <dbReference type="ARBA" id="ARBA00023295"/>
    </source>
</evidence>
<feature type="chain" id="PRO_5040831430" description="beta-N-acetylhexosaminidase" evidence="7">
    <location>
        <begin position="21"/>
        <end position="698"/>
    </location>
</feature>
<dbReference type="Gene3D" id="3.20.20.80">
    <property type="entry name" value="Glycosidases"/>
    <property type="match status" value="1"/>
</dbReference>
<evidence type="ECO:0000256" key="4">
    <source>
        <dbReference type="ARBA" id="ARBA00022801"/>
    </source>
</evidence>
<evidence type="ECO:0000256" key="7">
    <source>
        <dbReference type="SAM" id="SignalP"/>
    </source>
</evidence>
<dbReference type="PRINTS" id="PR00738">
    <property type="entry name" value="GLHYDRLASE20"/>
</dbReference>
<evidence type="ECO:0000256" key="1">
    <source>
        <dbReference type="ARBA" id="ARBA00001231"/>
    </source>
</evidence>
<keyword evidence="11" id="KW-1185">Reference proteome</keyword>
<dbReference type="CDD" id="cd06564">
    <property type="entry name" value="GH20_DspB_LnbB-like"/>
    <property type="match status" value="1"/>
</dbReference>
<sequence length="698" mass="77073">MTWRVLFSLATGFIIKLASCQLTGIPTTPYTHSDDVFQFSKVKQVVVDAAYAQHRDSEGQTLIPPTLREFADTFSKDLQAFGIHVSVVEGSSNSDGDIFLTLGNSTESQDAAGRPTSEGYSLAVTSSSITITGASPLGAWWGTRTVLQQAALQDGSIAAGTGNDAPGWSTRGMMLDAGRHFYPKDFITDMCAYMSFFKQNTLQLHLSDNVIISTIDRNNFMDIYARFRLWSESETVQGLNTHLNESYTQEDFEEIQSKCAARGVTIIPEIEAPGHSLPFVQWKPQIGYEGDLSLLNISHPDTIPTLKTVWREFLPWFHSKVVSIGADEYHGPVEDYNNYVIAMNDFIGESGKRINIWATFPPRTSQSAPQIPTSVSIQHWAYVFDNPLEDYIKNNYSVINSDEMYYIVLKCCDYYGSIDLDTVFAGNPATQGAWSPYIFSKSKASDNPSRSEPLVEGAISPMWNDRGANTSVYSEAYYAWREGIPALGDKQWGGNLTKAQYDDVLPKLWGHIPAQDLERSIPSQGSNIFEYNFIGQGESIEDLSPNAYHATTDCERTSSTVLITPTCSLTTPLDSKGRDYTLSMTIQVDELNDVTNTTLISGRDSVLMLTPDITLFASGNYYRLNSTIPLKRRVGLKIIGRGAQTFATVDGGEEQEFLAQIGVDNKKIVPAPMAIEAPLKAITGWTGEVVGFNLTSEA</sequence>
<dbReference type="InterPro" id="IPR029018">
    <property type="entry name" value="Hex-like_dom2"/>
</dbReference>
<dbReference type="GeneID" id="80898528"/>
<dbReference type="PANTHER" id="PTHR43678">
    <property type="entry name" value="PUTATIVE (AFU_ORTHOLOGUE AFUA_2G00640)-RELATED"/>
    <property type="match status" value="1"/>
</dbReference>
<feature type="active site" description="Proton donor" evidence="6">
    <location>
        <position position="328"/>
    </location>
</feature>
<dbReference type="PANTHER" id="PTHR43678:SF1">
    <property type="entry name" value="BETA-N-ACETYLHEXOSAMINIDASE"/>
    <property type="match status" value="1"/>
</dbReference>
<dbReference type="GO" id="GO:0005975">
    <property type="term" value="P:carbohydrate metabolic process"/>
    <property type="evidence" value="ECO:0007669"/>
    <property type="project" value="InterPro"/>
</dbReference>
<feature type="domain" description="Beta-hexosaminidase bacterial type N-terminal" evidence="9">
    <location>
        <begin position="67"/>
        <end position="161"/>
    </location>
</feature>
<evidence type="ECO:0000256" key="3">
    <source>
        <dbReference type="ARBA" id="ARBA00012663"/>
    </source>
</evidence>
<protein>
    <recommendedName>
        <fullName evidence="3">beta-N-acetylhexosaminidase</fullName>
        <ecNumber evidence="3">3.2.1.52</ecNumber>
    </recommendedName>
</protein>
<name>A0A9W8Q916_AKAMU</name>
<evidence type="ECO:0000256" key="2">
    <source>
        <dbReference type="ARBA" id="ARBA00006285"/>
    </source>
</evidence>
<dbReference type="InterPro" id="IPR052764">
    <property type="entry name" value="GH20_Enzymes"/>
</dbReference>
<dbReference type="Gene3D" id="3.30.379.10">
    <property type="entry name" value="Chitobiase/beta-hexosaminidase domain 2-like"/>
    <property type="match status" value="1"/>
</dbReference>
<keyword evidence="4" id="KW-0378">Hydrolase</keyword>
<comment type="similarity">
    <text evidence="2">Belongs to the glycosyl hydrolase 20 family.</text>
</comment>
<comment type="caution">
    <text evidence="10">The sequence shown here is derived from an EMBL/GenBank/DDBJ whole genome shotgun (WGS) entry which is preliminary data.</text>
</comment>
<dbReference type="EC" id="3.2.1.52" evidence="3"/>
<dbReference type="InterPro" id="IPR017853">
    <property type="entry name" value="GH"/>
</dbReference>
<reference evidence="10" key="1">
    <citation type="journal article" date="2023" name="Access Microbiol">
        <title>De-novo genome assembly for Akanthomyces muscarius, a biocontrol agent of insect agricultural pests.</title>
        <authorList>
            <person name="Erdos Z."/>
            <person name="Studholme D.J."/>
            <person name="Raymond B."/>
            <person name="Sharma M."/>
        </authorList>
    </citation>
    <scope>NUCLEOTIDE SEQUENCE</scope>
    <source>
        <strain evidence="10">Ve6</strain>
    </source>
</reference>
<keyword evidence="5" id="KW-0326">Glycosidase</keyword>
<comment type="catalytic activity">
    <reaction evidence="1">
        <text>Hydrolysis of terminal non-reducing N-acetyl-D-hexosamine residues in N-acetyl-beta-D-hexosaminides.</text>
        <dbReference type="EC" id="3.2.1.52"/>
    </reaction>
</comment>
<dbReference type="SUPFAM" id="SSF55545">
    <property type="entry name" value="beta-N-acetylhexosaminidase-like domain"/>
    <property type="match status" value="1"/>
</dbReference>
<evidence type="ECO:0000313" key="11">
    <source>
        <dbReference type="Proteomes" id="UP001144673"/>
    </source>
</evidence>
<dbReference type="Proteomes" id="UP001144673">
    <property type="component" value="Chromosome 4"/>
</dbReference>
<dbReference type="Pfam" id="PF00728">
    <property type="entry name" value="Glyco_hydro_20"/>
    <property type="match status" value="1"/>
</dbReference>
<dbReference type="Pfam" id="PF02838">
    <property type="entry name" value="Glyco_hydro_20b"/>
    <property type="match status" value="1"/>
</dbReference>
<evidence type="ECO:0000259" key="9">
    <source>
        <dbReference type="Pfam" id="PF02838"/>
    </source>
</evidence>
<accession>A0A9W8Q916</accession>
<evidence type="ECO:0000313" key="10">
    <source>
        <dbReference type="EMBL" id="KAJ4150629.1"/>
    </source>
</evidence>
<evidence type="ECO:0000259" key="8">
    <source>
        <dbReference type="Pfam" id="PF00728"/>
    </source>
</evidence>
<gene>
    <name evidence="10" type="ORF">LMH87_011369</name>
</gene>
<dbReference type="InterPro" id="IPR025705">
    <property type="entry name" value="Beta_hexosaminidase_sua/sub"/>
</dbReference>
<dbReference type="AlphaFoldDB" id="A0A9W8Q916"/>
<dbReference type="InterPro" id="IPR015882">
    <property type="entry name" value="HEX_bac_N"/>
</dbReference>
<evidence type="ECO:0000256" key="6">
    <source>
        <dbReference type="PIRSR" id="PIRSR625705-1"/>
    </source>
</evidence>
<organism evidence="10 11">
    <name type="scientific">Akanthomyces muscarius</name>
    <name type="common">Entomopathogenic fungus</name>
    <name type="synonym">Lecanicillium muscarium</name>
    <dbReference type="NCBI Taxonomy" id="2231603"/>
    <lineage>
        <taxon>Eukaryota</taxon>
        <taxon>Fungi</taxon>
        <taxon>Dikarya</taxon>
        <taxon>Ascomycota</taxon>
        <taxon>Pezizomycotina</taxon>
        <taxon>Sordariomycetes</taxon>
        <taxon>Hypocreomycetidae</taxon>
        <taxon>Hypocreales</taxon>
        <taxon>Cordycipitaceae</taxon>
        <taxon>Akanthomyces</taxon>
    </lineage>
</organism>
<dbReference type="SUPFAM" id="SSF51445">
    <property type="entry name" value="(Trans)glycosidases"/>
    <property type="match status" value="1"/>
</dbReference>
<dbReference type="InterPro" id="IPR015883">
    <property type="entry name" value="Glyco_hydro_20_cat"/>
</dbReference>
<dbReference type="KEGG" id="amus:LMH87_011369"/>
<feature type="domain" description="Glycoside hydrolase family 20 catalytic" evidence="8">
    <location>
        <begin position="171"/>
        <end position="329"/>
    </location>
</feature>